<dbReference type="GO" id="GO:0006421">
    <property type="term" value="P:asparaginyl-tRNA aminoacylation"/>
    <property type="evidence" value="ECO:0007669"/>
    <property type="project" value="TreeGrafter"/>
</dbReference>
<dbReference type="InterPro" id="IPR004364">
    <property type="entry name" value="Aa-tRNA-synt_II"/>
</dbReference>
<keyword evidence="3" id="KW-0067">ATP-binding</keyword>
<name>A0A1F5YU03_9BACT</name>
<feature type="domain" description="Aminoacyl-transfer RNA synthetases class-II family profile" evidence="6">
    <location>
        <begin position="5"/>
        <end position="371"/>
    </location>
</feature>
<keyword evidence="1" id="KW-0436">Ligase</keyword>
<dbReference type="PANTHER" id="PTHR22594:SF34">
    <property type="entry name" value="ASPARAGINE--TRNA LIGASE, MITOCHONDRIAL-RELATED"/>
    <property type="match status" value="1"/>
</dbReference>
<evidence type="ECO:0000256" key="4">
    <source>
        <dbReference type="ARBA" id="ARBA00022917"/>
    </source>
</evidence>
<evidence type="ECO:0000256" key="3">
    <source>
        <dbReference type="ARBA" id="ARBA00022840"/>
    </source>
</evidence>
<dbReference type="GO" id="GO:0005524">
    <property type="term" value="F:ATP binding"/>
    <property type="evidence" value="ECO:0007669"/>
    <property type="project" value="UniProtKB-KW"/>
</dbReference>
<dbReference type="GO" id="GO:0004812">
    <property type="term" value="F:aminoacyl-tRNA ligase activity"/>
    <property type="evidence" value="ECO:0007669"/>
    <property type="project" value="UniProtKB-KW"/>
</dbReference>
<evidence type="ECO:0000259" key="6">
    <source>
        <dbReference type="PROSITE" id="PS50862"/>
    </source>
</evidence>
<comment type="caution">
    <text evidence="7">The sequence shown here is derived from an EMBL/GenBank/DDBJ whole genome shotgun (WGS) entry which is preliminary data.</text>
</comment>
<dbReference type="InterPro" id="IPR045864">
    <property type="entry name" value="aa-tRNA-synth_II/BPL/LPL"/>
</dbReference>
<sequence>TLSQLESNIQKAVANHFEQLGLQYITVPEMVGVTGACENVDTLFKVLNRSGVQLFITQTGQLALEQALQVHRKGVYTAIHSGRDEEEEDARHLRQFRLTEEEFGSTLVAGMTRENYDEEKMFEALLQHIESSTKAMIRATVEEYSGVLGDLYGRDVTQLQEALDHNFLRINYRDAINLLKEKGYDINFGDDLKAEHEQAIIIYRNQLGREESVEGVIDQWQLMRQGLKTTTDLPVFIMRYPKEIKFFNMKVSEKDPSVVLSADLILPIAGEAAGAAVREHRGKELEERLRTSEMFRIYGERTKLPPEIAIDDFRWYLDIIYKEKTDPHAGYGIGNERIIQYILGQADIRKCSGMRQLAEQTRDWEKREAVPLPV</sequence>
<dbReference type="Pfam" id="PF00152">
    <property type="entry name" value="tRNA-synt_2"/>
    <property type="match status" value="1"/>
</dbReference>
<dbReference type="SUPFAM" id="SSF55681">
    <property type="entry name" value="Class II aaRS and biotin synthetases"/>
    <property type="match status" value="1"/>
</dbReference>
<keyword evidence="5" id="KW-0030">Aminoacyl-tRNA synthetase</keyword>
<protein>
    <recommendedName>
        <fullName evidence="6">Aminoacyl-transfer RNA synthetases class-II family profile domain-containing protein</fullName>
    </recommendedName>
</protein>
<keyword evidence="2" id="KW-0547">Nucleotide-binding</keyword>
<gene>
    <name evidence="7" type="ORF">A2W14_02965</name>
</gene>
<reference evidence="7 8" key="1">
    <citation type="journal article" date="2016" name="Nat. Commun.">
        <title>Thousands of microbial genomes shed light on interconnected biogeochemical processes in an aquifer system.</title>
        <authorList>
            <person name="Anantharaman K."/>
            <person name="Brown C.T."/>
            <person name="Hug L.A."/>
            <person name="Sharon I."/>
            <person name="Castelle C.J."/>
            <person name="Probst A.J."/>
            <person name="Thomas B.C."/>
            <person name="Singh A."/>
            <person name="Wilkins M.J."/>
            <person name="Karaoz U."/>
            <person name="Brodie E.L."/>
            <person name="Williams K.H."/>
            <person name="Hubbard S.S."/>
            <person name="Banfield J.F."/>
        </authorList>
    </citation>
    <scope>NUCLEOTIDE SEQUENCE [LARGE SCALE GENOMIC DNA]</scope>
</reference>
<evidence type="ECO:0000313" key="8">
    <source>
        <dbReference type="Proteomes" id="UP000176665"/>
    </source>
</evidence>
<proteinExistence type="predicted"/>
<evidence type="ECO:0000256" key="2">
    <source>
        <dbReference type="ARBA" id="ARBA00022741"/>
    </source>
</evidence>
<dbReference type="EMBL" id="MFJA01000016">
    <property type="protein sequence ID" value="OGG03690.1"/>
    <property type="molecule type" value="Genomic_DNA"/>
</dbReference>
<dbReference type="Gene3D" id="3.30.930.10">
    <property type="entry name" value="Bira Bifunctional Protein, Domain 2"/>
    <property type="match status" value="1"/>
</dbReference>
<evidence type="ECO:0000256" key="5">
    <source>
        <dbReference type="ARBA" id="ARBA00023146"/>
    </source>
</evidence>
<dbReference type="PROSITE" id="PS50862">
    <property type="entry name" value="AA_TRNA_LIGASE_II"/>
    <property type="match status" value="1"/>
</dbReference>
<dbReference type="STRING" id="1798371.A2W14_02965"/>
<dbReference type="Proteomes" id="UP000176665">
    <property type="component" value="Unassembled WGS sequence"/>
</dbReference>
<dbReference type="PANTHER" id="PTHR22594">
    <property type="entry name" value="ASPARTYL/LYSYL-TRNA SYNTHETASE"/>
    <property type="match status" value="1"/>
</dbReference>
<dbReference type="AlphaFoldDB" id="A0A1F5YU03"/>
<keyword evidence="4" id="KW-0648">Protein biosynthesis</keyword>
<evidence type="ECO:0000256" key="1">
    <source>
        <dbReference type="ARBA" id="ARBA00022598"/>
    </source>
</evidence>
<accession>A0A1F5YU03</accession>
<organism evidence="7 8">
    <name type="scientific">Candidatus Gottesmanbacteria bacterium RBG_16_37_8</name>
    <dbReference type="NCBI Taxonomy" id="1798371"/>
    <lineage>
        <taxon>Bacteria</taxon>
        <taxon>Candidatus Gottesmaniibacteriota</taxon>
    </lineage>
</organism>
<evidence type="ECO:0000313" key="7">
    <source>
        <dbReference type="EMBL" id="OGG03690.1"/>
    </source>
</evidence>
<dbReference type="InterPro" id="IPR006195">
    <property type="entry name" value="aa-tRNA-synth_II"/>
</dbReference>
<feature type="non-terminal residue" evidence="7">
    <location>
        <position position="1"/>
    </location>
</feature>